<organism evidence="1 2">
    <name type="scientific">Trema orientale</name>
    <name type="common">Charcoal tree</name>
    <name type="synonym">Celtis orientalis</name>
    <dbReference type="NCBI Taxonomy" id="63057"/>
    <lineage>
        <taxon>Eukaryota</taxon>
        <taxon>Viridiplantae</taxon>
        <taxon>Streptophyta</taxon>
        <taxon>Embryophyta</taxon>
        <taxon>Tracheophyta</taxon>
        <taxon>Spermatophyta</taxon>
        <taxon>Magnoliopsida</taxon>
        <taxon>eudicotyledons</taxon>
        <taxon>Gunneridae</taxon>
        <taxon>Pentapetalae</taxon>
        <taxon>rosids</taxon>
        <taxon>fabids</taxon>
        <taxon>Rosales</taxon>
        <taxon>Cannabaceae</taxon>
        <taxon>Trema</taxon>
    </lineage>
</organism>
<evidence type="ECO:0000313" key="2">
    <source>
        <dbReference type="Proteomes" id="UP000237000"/>
    </source>
</evidence>
<protein>
    <submittedName>
        <fullName evidence="1">Uncharacterized protein</fullName>
    </submittedName>
</protein>
<evidence type="ECO:0000313" key="1">
    <source>
        <dbReference type="EMBL" id="PON97571.1"/>
    </source>
</evidence>
<gene>
    <name evidence="1" type="ORF">TorRG33x02_064810</name>
</gene>
<keyword evidence="2" id="KW-1185">Reference proteome</keyword>
<accession>A0A2P5FID8</accession>
<feature type="non-terminal residue" evidence="1">
    <location>
        <position position="1"/>
    </location>
</feature>
<proteinExistence type="predicted"/>
<dbReference type="InParanoid" id="A0A2P5FID8"/>
<dbReference type="EMBL" id="JXTC01000030">
    <property type="protein sequence ID" value="PON97571.1"/>
    <property type="molecule type" value="Genomic_DNA"/>
</dbReference>
<dbReference type="Proteomes" id="UP000237000">
    <property type="component" value="Unassembled WGS sequence"/>
</dbReference>
<dbReference type="OrthoDB" id="1711459at2759"/>
<name>A0A2P5FID8_TREOI</name>
<reference evidence="2" key="1">
    <citation type="submission" date="2016-06" db="EMBL/GenBank/DDBJ databases">
        <title>Parallel loss of symbiosis genes in relatives of nitrogen-fixing non-legume Parasponia.</title>
        <authorList>
            <person name="Van Velzen R."/>
            <person name="Holmer R."/>
            <person name="Bu F."/>
            <person name="Rutten L."/>
            <person name="Van Zeijl A."/>
            <person name="Liu W."/>
            <person name="Santuari L."/>
            <person name="Cao Q."/>
            <person name="Sharma T."/>
            <person name="Shen D."/>
            <person name="Roswanjaya Y."/>
            <person name="Wardhani T."/>
            <person name="Kalhor M.S."/>
            <person name="Jansen J."/>
            <person name="Van den Hoogen J."/>
            <person name="Gungor B."/>
            <person name="Hartog M."/>
            <person name="Hontelez J."/>
            <person name="Verver J."/>
            <person name="Yang W.-C."/>
            <person name="Schijlen E."/>
            <person name="Repin R."/>
            <person name="Schilthuizen M."/>
            <person name="Schranz E."/>
            <person name="Heidstra R."/>
            <person name="Miyata K."/>
            <person name="Fedorova E."/>
            <person name="Kohlen W."/>
            <person name="Bisseling T."/>
            <person name="Smit S."/>
            <person name="Geurts R."/>
        </authorList>
    </citation>
    <scope>NUCLEOTIDE SEQUENCE [LARGE SCALE GENOMIC DNA]</scope>
    <source>
        <strain evidence="2">cv. RG33-2</strain>
    </source>
</reference>
<comment type="caution">
    <text evidence="1">The sequence shown here is derived from an EMBL/GenBank/DDBJ whole genome shotgun (WGS) entry which is preliminary data.</text>
</comment>
<dbReference type="AlphaFoldDB" id="A0A2P5FID8"/>
<sequence length="98" mass="11355">DHLGERILQDFQSVRQHLGHTTAKYTDQYHRLKGFPVGDLVMVHLHKERFPTGAYHKLQSQKFGPNSVKKHLFDYFPPDEVPTLPELTESSSLQLKES</sequence>